<sequence length="235" mass="25451">MEADGPAPIAGSLRRLIADLVTAGAAYPLVLTGGLALRALGLVDRPVGNATLATDSQEPLPDLVVALRAALAERGWRVGHTEADPLSARFAVTDPETGEERAVLLLKETVWRPLVTTGLGPCLAAEDVVGTKVRALAARGFARDFIDVHAASAHWPPAELEEFGRRHAWDDAFDPADLRARLDGADWIDDREFAAYGLADDRIAELRAWARVWSDDIGERLLEEAPYEDEERDGS</sequence>
<evidence type="ECO:0008006" key="3">
    <source>
        <dbReference type="Google" id="ProtNLM"/>
    </source>
</evidence>
<evidence type="ECO:0000313" key="1">
    <source>
        <dbReference type="EMBL" id="AZQ72419.1"/>
    </source>
</evidence>
<gene>
    <name evidence="1" type="ORF">EKH77_15445</name>
</gene>
<accession>A0A3Q9G030</accession>
<dbReference type="InterPro" id="IPR014942">
    <property type="entry name" value="AbiEii"/>
</dbReference>
<proteinExistence type="predicted"/>
<reference evidence="1 2" key="1">
    <citation type="submission" date="2018-12" db="EMBL/GenBank/DDBJ databases">
        <title>The whole draft genome of Streptomyce luteoverticillatus CGMCC 15060.</title>
        <authorList>
            <person name="Feng Z."/>
            <person name="Chen G."/>
            <person name="Zhang J."/>
            <person name="Zhu H."/>
            <person name="Yu X."/>
            <person name="Zhang W."/>
            <person name="Zhang X."/>
        </authorList>
    </citation>
    <scope>NUCLEOTIDE SEQUENCE [LARGE SCALE GENOMIC DNA]</scope>
    <source>
        <strain evidence="1 2">CGMCC 15060</strain>
    </source>
</reference>
<dbReference type="EMBL" id="CP034587">
    <property type="protein sequence ID" value="AZQ72419.1"/>
    <property type="molecule type" value="Genomic_DNA"/>
</dbReference>
<dbReference type="RefSeq" id="WP_126914941.1">
    <property type="nucleotide sequence ID" value="NZ_CP034587.1"/>
</dbReference>
<organism evidence="1 2">
    <name type="scientific">Streptomyces luteoverticillatus</name>
    <name type="common">Streptoverticillium luteoverticillatus</name>
    <dbReference type="NCBI Taxonomy" id="66425"/>
    <lineage>
        <taxon>Bacteria</taxon>
        <taxon>Bacillati</taxon>
        <taxon>Actinomycetota</taxon>
        <taxon>Actinomycetes</taxon>
        <taxon>Kitasatosporales</taxon>
        <taxon>Streptomycetaceae</taxon>
        <taxon>Streptomyces</taxon>
    </lineage>
</organism>
<evidence type="ECO:0000313" key="2">
    <source>
        <dbReference type="Proteomes" id="UP000267900"/>
    </source>
</evidence>
<dbReference type="OrthoDB" id="3870258at2"/>
<protein>
    <recommendedName>
        <fullName evidence="3">Nucleotidyl transferase AbiEii/AbiGii toxin family protein</fullName>
    </recommendedName>
</protein>
<name>A0A3Q9G030_STRLT</name>
<dbReference type="Pfam" id="PF08843">
    <property type="entry name" value="AbiEii"/>
    <property type="match status" value="1"/>
</dbReference>
<dbReference type="AlphaFoldDB" id="A0A3Q9G030"/>
<keyword evidence="2" id="KW-1185">Reference proteome</keyword>
<dbReference type="Proteomes" id="UP000267900">
    <property type="component" value="Chromosome"/>
</dbReference>